<keyword evidence="5 6" id="KW-0413">Isomerase</keyword>
<dbReference type="Pfam" id="PF00254">
    <property type="entry name" value="FKBP_C"/>
    <property type="match status" value="2"/>
</dbReference>
<evidence type="ECO:0000259" key="7">
    <source>
        <dbReference type="PROSITE" id="PS50059"/>
    </source>
</evidence>
<reference evidence="8" key="1">
    <citation type="submission" date="2023-06" db="EMBL/GenBank/DDBJ databases">
        <title>Genomic of Agaribacillus aureum.</title>
        <authorList>
            <person name="Wang G."/>
        </authorList>
    </citation>
    <scope>NUCLEOTIDE SEQUENCE</scope>
    <source>
        <strain evidence="8">BMA12</strain>
    </source>
</reference>
<evidence type="ECO:0000256" key="2">
    <source>
        <dbReference type="ARBA" id="ARBA00006577"/>
    </source>
</evidence>
<protein>
    <recommendedName>
        <fullName evidence="3 6">peptidylprolyl isomerase</fullName>
        <ecNumber evidence="3 6">5.2.1.8</ecNumber>
    </recommendedName>
</protein>
<dbReference type="InterPro" id="IPR046357">
    <property type="entry name" value="PPIase_dom_sf"/>
</dbReference>
<evidence type="ECO:0000256" key="3">
    <source>
        <dbReference type="ARBA" id="ARBA00013194"/>
    </source>
</evidence>
<accession>A0ABT8LAS4</accession>
<dbReference type="PANTHER" id="PTHR43811:SF19">
    <property type="entry name" value="39 KDA FK506-BINDING NUCLEAR PROTEIN"/>
    <property type="match status" value="1"/>
</dbReference>
<evidence type="ECO:0000256" key="6">
    <source>
        <dbReference type="PROSITE-ProRule" id="PRU00277"/>
    </source>
</evidence>
<comment type="similarity">
    <text evidence="2">Belongs to the FKBP-type PPIase family.</text>
</comment>
<dbReference type="GO" id="GO:0003755">
    <property type="term" value="F:peptidyl-prolyl cis-trans isomerase activity"/>
    <property type="evidence" value="ECO:0007669"/>
    <property type="project" value="UniProtKB-EC"/>
</dbReference>
<dbReference type="EMBL" id="JAUJEB010000005">
    <property type="protein sequence ID" value="MDN5214864.1"/>
    <property type="molecule type" value="Genomic_DNA"/>
</dbReference>
<evidence type="ECO:0000256" key="1">
    <source>
        <dbReference type="ARBA" id="ARBA00000971"/>
    </source>
</evidence>
<dbReference type="InterPro" id="IPR001179">
    <property type="entry name" value="PPIase_FKBP_dom"/>
</dbReference>
<evidence type="ECO:0000313" key="8">
    <source>
        <dbReference type="EMBL" id="MDN5214864.1"/>
    </source>
</evidence>
<dbReference type="PROSITE" id="PS50059">
    <property type="entry name" value="FKBP_PPIASE"/>
    <property type="match status" value="2"/>
</dbReference>
<evidence type="ECO:0000256" key="5">
    <source>
        <dbReference type="ARBA" id="ARBA00023235"/>
    </source>
</evidence>
<dbReference type="SUPFAM" id="SSF54534">
    <property type="entry name" value="FKBP-like"/>
    <property type="match status" value="2"/>
</dbReference>
<dbReference type="RefSeq" id="WP_346760202.1">
    <property type="nucleotide sequence ID" value="NZ_JAUJEB010000005.1"/>
</dbReference>
<name>A0ABT8LAS4_9BACT</name>
<organism evidence="8 9">
    <name type="scientific">Agaribacillus aureus</name>
    <dbReference type="NCBI Taxonomy" id="3051825"/>
    <lineage>
        <taxon>Bacteria</taxon>
        <taxon>Pseudomonadati</taxon>
        <taxon>Bacteroidota</taxon>
        <taxon>Cytophagia</taxon>
        <taxon>Cytophagales</taxon>
        <taxon>Splendidivirgaceae</taxon>
        <taxon>Agaribacillus</taxon>
    </lineage>
</organism>
<dbReference type="PANTHER" id="PTHR43811">
    <property type="entry name" value="FKBP-TYPE PEPTIDYL-PROLYL CIS-TRANS ISOMERASE FKPA"/>
    <property type="match status" value="1"/>
</dbReference>
<keyword evidence="4 6" id="KW-0697">Rotamase</keyword>
<proteinExistence type="inferred from homology"/>
<comment type="catalytic activity">
    <reaction evidence="1 6">
        <text>[protein]-peptidylproline (omega=180) = [protein]-peptidylproline (omega=0)</text>
        <dbReference type="Rhea" id="RHEA:16237"/>
        <dbReference type="Rhea" id="RHEA-COMP:10747"/>
        <dbReference type="Rhea" id="RHEA-COMP:10748"/>
        <dbReference type="ChEBI" id="CHEBI:83833"/>
        <dbReference type="ChEBI" id="CHEBI:83834"/>
        <dbReference type="EC" id="5.2.1.8"/>
    </reaction>
</comment>
<feature type="domain" description="PPIase FKBP-type" evidence="7">
    <location>
        <begin position="224"/>
        <end position="327"/>
    </location>
</feature>
<dbReference type="Proteomes" id="UP001172083">
    <property type="component" value="Unassembled WGS sequence"/>
</dbReference>
<evidence type="ECO:0000256" key="4">
    <source>
        <dbReference type="ARBA" id="ARBA00023110"/>
    </source>
</evidence>
<dbReference type="PROSITE" id="PS51257">
    <property type="entry name" value="PROKAR_LIPOPROTEIN"/>
    <property type="match status" value="1"/>
</dbReference>
<feature type="domain" description="PPIase FKBP-type" evidence="7">
    <location>
        <begin position="82"/>
        <end position="174"/>
    </location>
</feature>
<gene>
    <name evidence="8" type="ORF">QQ020_22480</name>
</gene>
<comment type="caution">
    <text evidence="8">The sequence shown here is derived from an EMBL/GenBank/DDBJ whole genome shotgun (WGS) entry which is preliminary data.</text>
</comment>
<keyword evidence="9" id="KW-1185">Reference proteome</keyword>
<sequence length="327" mass="36824">MKNRKRIFSGKLVGLIGFVFLGVLSQSCIDDEETDFEKRVRLDHELITEYLESNNIQAERSVNDYYFTKTKENSAGASVRDDDVISFYYHMSLLNGKKVDSATADKNGPVKIGFNKDRVTLIPSGLYSGISTMKAGEIYRFYIPSYQAFGNYAYQQLIPANSSLIIEVELAKIEEPEIQEQIEEDMILAYIEEEQMEDVESLSSGLFYKTLSAADANAASPKQNNRIDVYYTGKYLDGEVFDKTKSGTPFSYILGVNSTIKGFDEAVKKMKEGEKIIAIMPSHLAYGESSRVIPAQIKDDLVDKELITNSIEPYSPLVFEIELVDIK</sequence>
<dbReference type="EC" id="5.2.1.8" evidence="3 6"/>
<evidence type="ECO:0000313" key="9">
    <source>
        <dbReference type="Proteomes" id="UP001172083"/>
    </source>
</evidence>
<dbReference type="Gene3D" id="3.10.50.40">
    <property type="match status" value="2"/>
</dbReference>